<proteinExistence type="predicted"/>
<evidence type="ECO:0000313" key="2">
    <source>
        <dbReference type="Proteomes" id="UP001165960"/>
    </source>
</evidence>
<protein>
    <submittedName>
        <fullName evidence="1">Uncharacterized protein</fullName>
    </submittedName>
</protein>
<organism evidence="1 2">
    <name type="scientific">Entomophthora muscae</name>
    <dbReference type="NCBI Taxonomy" id="34485"/>
    <lineage>
        <taxon>Eukaryota</taxon>
        <taxon>Fungi</taxon>
        <taxon>Fungi incertae sedis</taxon>
        <taxon>Zoopagomycota</taxon>
        <taxon>Entomophthoromycotina</taxon>
        <taxon>Entomophthoromycetes</taxon>
        <taxon>Entomophthorales</taxon>
        <taxon>Entomophthoraceae</taxon>
        <taxon>Entomophthora</taxon>
    </lineage>
</organism>
<dbReference type="EMBL" id="QTSX02003702">
    <property type="protein sequence ID" value="KAJ9068684.1"/>
    <property type="molecule type" value="Genomic_DNA"/>
</dbReference>
<gene>
    <name evidence="1" type="ORF">DSO57_1026207</name>
</gene>
<reference evidence="1" key="1">
    <citation type="submission" date="2022-04" db="EMBL/GenBank/DDBJ databases">
        <title>Genome of the entomopathogenic fungus Entomophthora muscae.</title>
        <authorList>
            <person name="Elya C."/>
            <person name="Lovett B.R."/>
            <person name="Lee E."/>
            <person name="Macias A.M."/>
            <person name="Hajek A.E."/>
            <person name="De Bivort B.L."/>
            <person name="Kasson M.T."/>
            <person name="De Fine Licht H.H."/>
            <person name="Stajich J.E."/>
        </authorList>
    </citation>
    <scope>NUCLEOTIDE SEQUENCE</scope>
    <source>
        <strain evidence="1">Berkeley</strain>
    </source>
</reference>
<evidence type="ECO:0000313" key="1">
    <source>
        <dbReference type="EMBL" id="KAJ9068684.1"/>
    </source>
</evidence>
<accession>A0ACC2T2D1</accession>
<comment type="caution">
    <text evidence="1">The sequence shown here is derived from an EMBL/GenBank/DDBJ whole genome shotgun (WGS) entry which is preliminary data.</text>
</comment>
<dbReference type="Proteomes" id="UP001165960">
    <property type="component" value="Unassembled WGS sequence"/>
</dbReference>
<name>A0ACC2T2D1_9FUNG</name>
<sequence length="138" mass="14767">MGSHQKGTHQPSGIDHPKGKVEGVIVINGWGWHCWGSWALSSPTPPQKDPPRSKQGGVPNLNQDKVWPHPGQESSPPIIHLDRLIITSIPVSQSTHSRTCIGQGDQVGGEGSLSDIWVPGSSRPPPSSIWDPDEATAL</sequence>
<keyword evidence="2" id="KW-1185">Reference proteome</keyword>